<comment type="caution">
    <text evidence="1">The sequence shown here is derived from an EMBL/GenBank/DDBJ whole genome shotgun (WGS) entry which is preliminary data.</text>
</comment>
<organism evidence="1 2">
    <name type="scientific">Brassica cretica</name>
    <name type="common">Mustard</name>
    <dbReference type="NCBI Taxonomy" id="69181"/>
    <lineage>
        <taxon>Eukaryota</taxon>
        <taxon>Viridiplantae</taxon>
        <taxon>Streptophyta</taxon>
        <taxon>Embryophyta</taxon>
        <taxon>Tracheophyta</taxon>
        <taxon>Spermatophyta</taxon>
        <taxon>Magnoliopsida</taxon>
        <taxon>eudicotyledons</taxon>
        <taxon>Gunneridae</taxon>
        <taxon>Pentapetalae</taxon>
        <taxon>rosids</taxon>
        <taxon>malvids</taxon>
        <taxon>Brassicales</taxon>
        <taxon>Brassicaceae</taxon>
        <taxon>Brassiceae</taxon>
        <taxon>Brassica</taxon>
    </lineage>
</organism>
<dbReference type="Proteomes" id="UP000712281">
    <property type="component" value="Unassembled WGS sequence"/>
</dbReference>
<evidence type="ECO:0000313" key="2">
    <source>
        <dbReference type="Proteomes" id="UP000712281"/>
    </source>
</evidence>
<accession>A0A8S9MRA4</accession>
<proteinExistence type="predicted"/>
<reference evidence="1" key="1">
    <citation type="submission" date="2019-12" db="EMBL/GenBank/DDBJ databases">
        <title>Genome sequencing and annotation of Brassica cretica.</title>
        <authorList>
            <person name="Studholme D.J."/>
            <person name="Sarris P.F."/>
        </authorList>
    </citation>
    <scope>NUCLEOTIDE SEQUENCE</scope>
    <source>
        <strain evidence="1">PFS-001/15</strain>
        <tissue evidence="1">Leaf</tissue>
    </source>
</reference>
<dbReference type="AlphaFoldDB" id="A0A8S9MRA4"/>
<gene>
    <name evidence="1" type="ORF">F2Q68_00042521</name>
</gene>
<name>A0A8S9MRA4_BRACR</name>
<dbReference type="EMBL" id="QGKW02000007">
    <property type="protein sequence ID" value="KAF2620066.1"/>
    <property type="molecule type" value="Genomic_DNA"/>
</dbReference>
<evidence type="ECO:0000313" key="1">
    <source>
        <dbReference type="EMBL" id="KAF2620066.1"/>
    </source>
</evidence>
<protein>
    <submittedName>
        <fullName evidence="1">Uncharacterized protein</fullName>
    </submittedName>
</protein>
<sequence>MAEMWREERVRVKMMDAKDSLHEKNDEMNWIVDELERCLKMAREVGGFEEMKLKRGESLIERVRSLEIMDSDRFEFLSDEGN</sequence>